<comment type="caution">
    <text evidence="4">The sequence shown here is derived from an EMBL/GenBank/DDBJ whole genome shotgun (WGS) entry which is preliminary data.</text>
</comment>
<dbReference type="Proteomes" id="UP001434883">
    <property type="component" value="Unassembled WGS sequence"/>
</dbReference>
<dbReference type="EMBL" id="JAHRIN010076695">
    <property type="protein sequence ID" value="MEQ2218274.1"/>
    <property type="molecule type" value="Genomic_DNA"/>
</dbReference>
<keyword evidence="5" id="KW-1185">Reference proteome</keyword>
<dbReference type="InterPro" id="IPR027417">
    <property type="entry name" value="P-loop_NTPase"/>
</dbReference>
<name>A0ABV0SCL5_9TELE</name>
<reference evidence="4 5" key="1">
    <citation type="submission" date="2021-06" db="EMBL/GenBank/DDBJ databases">
        <authorList>
            <person name="Palmer J.M."/>
        </authorList>
    </citation>
    <scope>NUCLEOTIDE SEQUENCE [LARGE SCALE GENOMIC DNA]</scope>
    <source>
        <strain evidence="4 5">XC_2019</strain>
        <tissue evidence="4">Muscle</tissue>
    </source>
</reference>
<dbReference type="Gene3D" id="1.20.920.30">
    <property type="match status" value="1"/>
</dbReference>
<dbReference type="InterPro" id="IPR024317">
    <property type="entry name" value="Dynein_heavy_chain_D4_dom"/>
</dbReference>
<dbReference type="Gene3D" id="3.40.50.300">
    <property type="entry name" value="P-loop containing nucleotide triphosphate hydrolases"/>
    <property type="match status" value="1"/>
</dbReference>
<evidence type="ECO:0000259" key="2">
    <source>
        <dbReference type="Pfam" id="PF12780"/>
    </source>
</evidence>
<evidence type="ECO:0000259" key="3">
    <source>
        <dbReference type="Pfam" id="PF17857"/>
    </source>
</evidence>
<dbReference type="PANTHER" id="PTHR22878">
    <property type="entry name" value="DYNEIN HEAVY CHAIN 6, AXONEMAL-LIKE-RELATED"/>
    <property type="match status" value="1"/>
</dbReference>
<dbReference type="Pfam" id="PF12775">
    <property type="entry name" value="AAA_7"/>
    <property type="match status" value="1"/>
</dbReference>
<sequence length="510" mass="58324">MLFVGPTGTGKSVINKSFLVKLPNEQYTPNCINFSARTSANQTQDIIMAKLDRRRKGVFGPPMGKKCVVFVDDLNMPAKEKYGAQPPIELLRQWLDHHHWYDKKDTSSLNIVDVLFISAMGPPGGGKNDITGRFTRHLNIISIDSFDDETLTKIFSSIVDWHFSNGFDASFFRLGKIMVQATMSVYKATIDSFLPTPSKSHYIFNLRDFSRVIRGVLLAPPTHMQDGEKLIRLWIHEIYRVFYDRLIDSADKEMFFTIVKEKTSNFFKMNLEKLLCHLSRDGTVIDENIRSLFFGDYAKPDSDTKAYDEITDLHSLQEVMEFYLEEYNSCSKAPMSLVMFKFAIEHISRICRVLRQDNGHLLLVGIGGSGRQSTTKLGTFISDYVPFQIELTKNYSMLDWRDDLKRIMLKAGIERKSLVFLFNDSQITDEAMLEDIDMLLNTGDVPNIFAADERADIIDKAQGIARMEGKKIDATPLSVYNYFIDQVKANLHIVLGRYLYMSVLNSDLTD</sequence>
<proteinExistence type="inferred from homology"/>
<dbReference type="InterPro" id="IPR026983">
    <property type="entry name" value="DHC"/>
</dbReference>
<accession>A0ABV0SCL5</accession>
<gene>
    <name evidence="4" type="primary">DNAH3_1</name>
    <name evidence="4" type="ORF">XENOCAPTIV_000823</name>
</gene>
<evidence type="ECO:0000313" key="4">
    <source>
        <dbReference type="EMBL" id="MEQ2218274.1"/>
    </source>
</evidence>
<feature type="domain" description="Dynein heavy chain 3 AAA+ lid" evidence="3">
    <location>
        <begin position="179"/>
        <end position="268"/>
    </location>
</feature>
<dbReference type="InterPro" id="IPR041589">
    <property type="entry name" value="DNAH3_AAA_lid_1"/>
</dbReference>
<evidence type="ECO:0000313" key="5">
    <source>
        <dbReference type="Proteomes" id="UP001434883"/>
    </source>
</evidence>
<dbReference type="PANTHER" id="PTHR22878:SF71">
    <property type="entry name" value="DYNEIN, AXONEMAL, HEAVY CHAIN 3"/>
    <property type="match status" value="1"/>
</dbReference>
<evidence type="ECO:0000256" key="1">
    <source>
        <dbReference type="ARBA" id="ARBA00008887"/>
    </source>
</evidence>
<protein>
    <submittedName>
        <fullName evidence="4">Dynein heavy chain 3, axonemal</fullName>
    </submittedName>
</protein>
<dbReference type="SUPFAM" id="SSF52540">
    <property type="entry name" value="P-loop containing nucleoside triphosphate hydrolases"/>
    <property type="match status" value="2"/>
</dbReference>
<comment type="similarity">
    <text evidence="1">Belongs to the dynein heavy chain family.</text>
</comment>
<dbReference type="Pfam" id="PF12780">
    <property type="entry name" value="AAA_8"/>
    <property type="match status" value="1"/>
</dbReference>
<feature type="domain" description="Dynein heavy chain AAA module D4" evidence="2">
    <location>
        <begin position="335"/>
        <end position="496"/>
    </location>
</feature>
<organism evidence="4 5">
    <name type="scientific">Xenoophorus captivus</name>
    <dbReference type="NCBI Taxonomy" id="1517983"/>
    <lineage>
        <taxon>Eukaryota</taxon>
        <taxon>Metazoa</taxon>
        <taxon>Chordata</taxon>
        <taxon>Craniata</taxon>
        <taxon>Vertebrata</taxon>
        <taxon>Euteleostomi</taxon>
        <taxon>Actinopterygii</taxon>
        <taxon>Neopterygii</taxon>
        <taxon>Teleostei</taxon>
        <taxon>Neoteleostei</taxon>
        <taxon>Acanthomorphata</taxon>
        <taxon>Ovalentaria</taxon>
        <taxon>Atherinomorphae</taxon>
        <taxon>Cyprinodontiformes</taxon>
        <taxon>Goodeidae</taxon>
        <taxon>Xenoophorus</taxon>
    </lineage>
</organism>
<dbReference type="Pfam" id="PF17857">
    <property type="entry name" value="AAA_lid_1"/>
    <property type="match status" value="1"/>
</dbReference>